<dbReference type="InterPro" id="IPR016169">
    <property type="entry name" value="FAD-bd_PCMH_sub2"/>
</dbReference>
<evidence type="ECO:0008006" key="3">
    <source>
        <dbReference type="Google" id="ProtNLM"/>
    </source>
</evidence>
<dbReference type="EMBL" id="LJZO01000035">
    <property type="protein sequence ID" value="ROV92894.1"/>
    <property type="molecule type" value="Genomic_DNA"/>
</dbReference>
<protein>
    <recommendedName>
        <fullName evidence="3">FAD linked oxidase N-terminal domain-containing protein</fullName>
    </recommendedName>
</protein>
<name>A0A423VPF9_CYTCH</name>
<dbReference type="GO" id="GO:0050660">
    <property type="term" value="F:flavin adenine dinucleotide binding"/>
    <property type="evidence" value="ECO:0007669"/>
    <property type="project" value="InterPro"/>
</dbReference>
<keyword evidence="2" id="KW-1185">Reference proteome</keyword>
<organism evidence="1 2">
    <name type="scientific">Cytospora chrysosperma</name>
    <name type="common">Cytospora canker fungus</name>
    <name type="synonym">Sphaeria chrysosperma</name>
    <dbReference type="NCBI Taxonomy" id="252740"/>
    <lineage>
        <taxon>Eukaryota</taxon>
        <taxon>Fungi</taxon>
        <taxon>Dikarya</taxon>
        <taxon>Ascomycota</taxon>
        <taxon>Pezizomycotina</taxon>
        <taxon>Sordariomycetes</taxon>
        <taxon>Sordariomycetidae</taxon>
        <taxon>Diaporthales</taxon>
        <taxon>Cytosporaceae</taxon>
        <taxon>Cytospora</taxon>
    </lineage>
</organism>
<dbReference type="AlphaFoldDB" id="A0A423VPF9"/>
<evidence type="ECO:0000313" key="1">
    <source>
        <dbReference type="EMBL" id="ROV92894.1"/>
    </source>
</evidence>
<reference evidence="1 2" key="1">
    <citation type="submission" date="2015-09" db="EMBL/GenBank/DDBJ databases">
        <title>Host preference determinants of Valsa canker pathogens revealed by comparative genomics.</title>
        <authorList>
            <person name="Yin Z."/>
            <person name="Huang L."/>
        </authorList>
    </citation>
    <scope>NUCLEOTIDE SEQUENCE [LARGE SCALE GENOMIC DNA]</scope>
    <source>
        <strain evidence="1 2">YSFL</strain>
    </source>
</reference>
<gene>
    <name evidence="1" type="ORF">VSDG_06392</name>
</gene>
<proteinExistence type="predicted"/>
<dbReference type="Gene3D" id="3.30.465.10">
    <property type="match status" value="1"/>
</dbReference>
<dbReference type="SUPFAM" id="SSF56176">
    <property type="entry name" value="FAD-binding/transporter-associated domain-like"/>
    <property type="match status" value="1"/>
</dbReference>
<accession>A0A423VPF9</accession>
<dbReference type="Proteomes" id="UP000284375">
    <property type="component" value="Unassembled WGS sequence"/>
</dbReference>
<evidence type="ECO:0000313" key="2">
    <source>
        <dbReference type="Proteomes" id="UP000284375"/>
    </source>
</evidence>
<sequence>MTPTVICLPKSTDDVARFVTAVKPFTLDGSVPFTNSLFRAVPTSQGGITIDLDLLTGVEIKDRIVSVASGERWGTI</sequence>
<dbReference type="OrthoDB" id="2151789at2759"/>
<comment type="caution">
    <text evidence="1">The sequence shown here is derived from an EMBL/GenBank/DDBJ whole genome shotgun (WGS) entry which is preliminary data.</text>
</comment>
<dbReference type="InterPro" id="IPR036318">
    <property type="entry name" value="FAD-bd_PCMH-like_sf"/>
</dbReference>